<accession>D3FBF1</accession>
<dbReference type="KEGG" id="cwo:Cwoe_0887"/>
<dbReference type="GO" id="GO:0005975">
    <property type="term" value="P:carbohydrate metabolic process"/>
    <property type="evidence" value="ECO:0007669"/>
    <property type="project" value="InterPro"/>
</dbReference>
<keyword evidence="5" id="KW-0326">Glycosidase</keyword>
<dbReference type="InterPro" id="IPR052750">
    <property type="entry name" value="GH18_Chitinase"/>
</dbReference>
<dbReference type="SMART" id="SM00495">
    <property type="entry name" value="ChtBD3"/>
    <property type="match status" value="2"/>
</dbReference>
<evidence type="ECO:0000256" key="1">
    <source>
        <dbReference type="ARBA" id="ARBA00022801"/>
    </source>
</evidence>
<dbReference type="GO" id="GO:0008843">
    <property type="term" value="F:endochitinase activity"/>
    <property type="evidence" value="ECO:0007669"/>
    <property type="project" value="UniProtKB-EC"/>
</dbReference>
<proteinExistence type="predicted"/>
<reference evidence="6" key="2">
    <citation type="submission" date="2010-01" db="EMBL/GenBank/DDBJ databases">
        <title>The complete genome of Conexibacter woesei DSM 14684.</title>
        <authorList>
            <consortium name="US DOE Joint Genome Institute (JGI-PGF)"/>
            <person name="Lucas S."/>
            <person name="Copeland A."/>
            <person name="Lapidus A."/>
            <person name="Glavina del Rio T."/>
            <person name="Dalin E."/>
            <person name="Tice H."/>
            <person name="Bruce D."/>
            <person name="Goodwin L."/>
            <person name="Pitluck S."/>
            <person name="Kyrpides N."/>
            <person name="Mavromatis K."/>
            <person name="Ivanova N."/>
            <person name="Mikhailova N."/>
            <person name="Chertkov O."/>
            <person name="Brettin T."/>
            <person name="Detter J.C."/>
            <person name="Han C."/>
            <person name="Larimer F."/>
            <person name="Land M."/>
            <person name="Hauser L."/>
            <person name="Markowitz V."/>
            <person name="Cheng J.-F."/>
            <person name="Hugenholtz P."/>
            <person name="Woyke T."/>
            <person name="Wu D."/>
            <person name="Pukall R."/>
            <person name="Steenblock K."/>
            <person name="Schneider S."/>
            <person name="Klenk H.-P."/>
            <person name="Eisen J.A."/>
        </authorList>
    </citation>
    <scope>NUCLEOTIDE SEQUENCE [LARGE SCALE GENOMIC DNA]</scope>
    <source>
        <strain evidence="6">DSM 14684 / CIP 108061 / JCM 11494 / NBRC 100937 / ID131577</strain>
    </source>
</reference>
<dbReference type="GO" id="GO:0005576">
    <property type="term" value="C:extracellular region"/>
    <property type="evidence" value="ECO:0007669"/>
    <property type="project" value="InterPro"/>
</dbReference>
<dbReference type="SUPFAM" id="SSF51055">
    <property type="entry name" value="Carbohydrate binding domain"/>
    <property type="match status" value="2"/>
</dbReference>
<reference evidence="5 6" key="1">
    <citation type="journal article" date="2010" name="Stand. Genomic Sci.">
        <title>Complete genome sequence of Conexibacter woesei type strain (ID131577).</title>
        <authorList>
            <person name="Pukall R."/>
            <person name="Lapidus A."/>
            <person name="Glavina Del Rio T."/>
            <person name="Copeland A."/>
            <person name="Tice H."/>
            <person name="Cheng J.-F."/>
            <person name="Lucas S."/>
            <person name="Chen F."/>
            <person name="Nolan M."/>
            <person name="Bruce D."/>
            <person name="Goodwin L."/>
            <person name="Pitluck S."/>
            <person name="Mavromatis K."/>
            <person name="Ivanova N."/>
            <person name="Ovchinnikova G."/>
            <person name="Pati A."/>
            <person name="Chen A."/>
            <person name="Palaniappan K."/>
            <person name="Land M."/>
            <person name="Hauser L."/>
            <person name="Chang Y.-J."/>
            <person name="Jeffries C.D."/>
            <person name="Chain P."/>
            <person name="Meincke L."/>
            <person name="Sims D."/>
            <person name="Brettin T."/>
            <person name="Detter J.C."/>
            <person name="Rohde M."/>
            <person name="Goeker M."/>
            <person name="Bristow J."/>
            <person name="Eisen J.A."/>
            <person name="Markowitz V."/>
            <person name="Kyrpides N.C."/>
            <person name="Klenk H.-P."/>
            <person name="Hugenholtz P."/>
        </authorList>
    </citation>
    <scope>NUCLEOTIDE SEQUENCE [LARGE SCALE GENOMIC DNA]</scope>
    <source>
        <strain evidence="6">DSM 14684 / CIP 108061 / JCM 11494 / NBRC 100937 / ID131577</strain>
    </source>
</reference>
<dbReference type="OrthoDB" id="99456at2"/>
<evidence type="ECO:0000313" key="6">
    <source>
        <dbReference type="Proteomes" id="UP000008229"/>
    </source>
</evidence>
<keyword evidence="3" id="KW-1133">Transmembrane helix</keyword>
<dbReference type="CDD" id="cd12215">
    <property type="entry name" value="ChiC_BD"/>
    <property type="match status" value="2"/>
</dbReference>
<dbReference type="Gene3D" id="3.20.20.80">
    <property type="entry name" value="Glycosidases"/>
    <property type="match status" value="1"/>
</dbReference>
<sequence>MSAADLPDPATLPDAPEPRLSVWRVLVALVLVAAAAGGGFLAVRDVTSTEPARAHGAAGAGTWFAPYVDTTLTPTYAFQDRAANPSPNAVLGFVVAGREADGACTPTWGTHQSLDGAATALDLDRRVAQLRGQGGDAVISFGGQANSELAVTCKRPDALVSAYRKVIDRYAADTVDFDVEGDALADAEANRRRAAAVKAIQDDVRADGGRLAVWLTLPVTPEGLNPDALAVVQSMLDARVDLAGVNVMAMDFGVPSAASDMRKAILSSVTATRSQLSAVFGRAGARLGSASLWRKVGVTVMIGQNDVRGERVSVKDAEAIADFAADRGLGRVSIWSLNRDKQCGVTFAVVGTLSNLCSGVVQKDLQFTKTFDGLRGSIRANAAAVTKPDLLPEATTATVDDPAKSPYPIWQPEQAYREGYKVVWHQAVYVAKWFSQGQTPDSENVEPGQSPWRLIGPVLRTDRAPVIPKLPAGTHPAWSAAKVFTAGQKVLYRGLPYEASWYTQGDVPGEPGKGGTVSPWKPLYRIPGEPAAEPGEPTGG</sequence>
<dbReference type="EC" id="3.2.1.14" evidence="5"/>
<dbReference type="InterPro" id="IPR017853">
    <property type="entry name" value="GH"/>
</dbReference>
<dbReference type="Pfam" id="PF02839">
    <property type="entry name" value="CBM_5_12"/>
    <property type="match status" value="1"/>
</dbReference>
<dbReference type="AlphaFoldDB" id="D3FBF1"/>
<feature type="domain" description="Chitin-binding type-3" evidence="4">
    <location>
        <begin position="407"/>
        <end position="455"/>
    </location>
</feature>
<dbReference type="HOGENOM" id="CLU_019399_0_2_11"/>
<dbReference type="InterPro" id="IPR003610">
    <property type="entry name" value="CBM5/12"/>
</dbReference>
<dbReference type="EMBL" id="CP001854">
    <property type="protein sequence ID" value="ADB49320.1"/>
    <property type="molecule type" value="Genomic_DNA"/>
</dbReference>
<feature type="domain" description="Chitin-binding type-3" evidence="4">
    <location>
        <begin position="475"/>
        <end position="523"/>
    </location>
</feature>
<keyword evidence="3" id="KW-0472">Membrane</keyword>
<organism evidence="5 6">
    <name type="scientific">Conexibacter woesei (strain DSM 14684 / CCUG 47730 / CIP 108061 / JCM 11494 / NBRC 100937 / ID131577)</name>
    <dbReference type="NCBI Taxonomy" id="469383"/>
    <lineage>
        <taxon>Bacteria</taxon>
        <taxon>Bacillati</taxon>
        <taxon>Actinomycetota</taxon>
        <taxon>Thermoleophilia</taxon>
        <taxon>Solirubrobacterales</taxon>
        <taxon>Conexibacteraceae</taxon>
        <taxon>Conexibacter</taxon>
    </lineage>
</organism>
<dbReference type="SUPFAM" id="SSF51445">
    <property type="entry name" value="(Trans)glycosidases"/>
    <property type="match status" value="1"/>
</dbReference>
<dbReference type="eggNOG" id="COG3979">
    <property type="taxonomic scope" value="Bacteria"/>
</dbReference>
<dbReference type="STRING" id="469383.Cwoe_0887"/>
<keyword evidence="1 5" id="KW-0378">Hydrolase</keyword>
<evidence type="ECO:0000256" key="2">
    <source>
        <dbReference type="SAM" id="MobiDB-lite"/>
    </source>
</evidence>
<evidence type="ECO:0000259" key="4">
    <source>
        <dbReference type="SMART" id="SM00495"/>
    </source>
</evidence>
<dbReference type="InterPro" id="IPR036573">
    <property type="entry name" value="CBM_sf_5/12"/>
</dbReference>
<feature type="transmembrane region" description="Helical" evidence="3">
    <location>
        <begin position="20"/>
        <end position="43"/>
    </location>
</feature>
<dbReference type="GO" id="GO:0030246">
    <property type="term" value="F:carbohydrate binding"/>
    <property type="evidence" value="ECO:0007669"/>
    <property type="project" value="InterPro"/>
</dbReference>
<dbReference type="Gene3D" id="2.10.10.20">
    <property type="entry name" value="Carbohydrate-binding module superfamily 5/12"/>
    <property type="match status" value="2"/>
</dbReference>
<dbReference type="PANTHER" id="PTHR42976">
    <property type="entry name" value="BIFUNCTIONAL CHITINASE/LYSOZYME-RELATED"/>
    <property type="match status" value="1"/>
</dbReference>
<feature type="compositionally biased region" description="Low complexity" evidence="2">
    <location>
        <begin position="527"/>
        <end position="540"/>
    </location>
</feature>
<keyword evidence="6" id="KW-1185">Reference proteome</keyword>
<gene>
    <name evidence="5" type="ordered locus">Cwoe_0887</name>
</gene>
<dbReference type="PANTHER" id="PTHR42976:SF1">
    <property type="entry name" value="GH18 DOMAIN-CONTAINING PROTEIN-RELATED"/>
    <property type="match status" value="1"/>
</dbReference>
<dbReference type="RefSeq" id="WP_012932373.1">
    <property type="nucleotide sequence ID" value="NC_013739.1"/>
</dbReference>
<evidence type="ECO:0000256" key="3">
    <source>
        <dbReference type="SAM" id="Phobius"/>
    </source>
</evidence>
<dbReference type="CAZy" id="GH18">
    <property type="family name" value="Glycoside Hydrolase Family 18"/>
</dbReference>
<name>D3FBF1_CONWI</name>
<evidence type="ECO:0000313" key="5">
    <source>
        <dbReference type="EMBL" id="ADB49320.1"/>
    </source>
</evidence>
<dbReference type="Proteomes" id="UP000008229">
    <property type="component" value="Chromosome"/>
</dbReference>
<feature type="region of interest" description="Disordered" evidence="2">
    <location>
        <begin position="508"/>
        <end position="540"/>
    </location>
</feature>
<dbReference type="CAZy" id="CBM5">
    <property type="family name" value="Carbohydrate-Binding Module Family 5"/>
</dbReference>
<protein>
    <submittedName>
        <fullName evidence="5">Chitinase</fullName>
        <ecNumber evidence="5">3.2.1.14</ecNumber>
    </submittedName>
</protein>
<dbReference type="CDD" id="cd06543">
    <property type="entry name" value="GH18_PF-ChiA-like"/>
    <property type="match status" value="1"/>
</dbReference>
<keyword evidence="3" id="KW-0812">Transmembrane</keyword>